<dbReference type="InterPro" id="IPR016166">
    <property type="entry name" value="FAD-bd_PCMH"/>
</dbReference>
<dbReference type="SUPFAM" id="SSF56176">
    <property type="entry name" value="FAD-binding/transporter-associated domain-like"/>
    <property type="match status" value="1"/>
</dbReference>
<dbReference type="InterPro" id="IPR016169">
    <property type="entry name" value="FAD-bd_PCMH_sub2"/>
</dbReference>
<dbReference type="GO" id="GO:0071949">
    <property type="term" value="F:FAD binding"/>
    <property type="evidence" value="ECO:0007669"/>
    <property type="project" value="InterPro"/>
</dbReference>
<evidence type="ECO:0000313" key="4">
    <source>
        <dbReference type="EMBL" id="PNW72918.1"/>
    </source>
</evidence>
<keyword evidence="2" id="KW-1133">Transmembrane helix</keyword>
<reference evidence="4 5" key="1">
    <citation type="journal article" date="2007" name="Science">
        <title>The Chlamydomonas genome reveals the evolution of key animal and plant functions.</title>
        <authorList>
            <person name="Merchant S.S."/>
            <person name="Prochnik S.E."/>
            <person name="Vallon O."/>
            <person name="Harris E.H."/>
            <person name="Karpowicz S.J."/>
            <person name="Witman G.B."/>
            <person name="Terry A."/>
            <person name="Salamov A."/>
            <person name="Fritz-Laylin L.K."/>
            <person name="Marechal-Drouard L."/>
            <person name="Marshall W.F."/>
            <person name="Qu L.H."/>
            <person name="Nelson D.R."/>
            <person name="Sanderfoot A.A."/>
            <person name="Spalding M.H."/>
            <person name="Kapitonov V.V."/>
            <person name="Ren Q."/>
            <person name="Ferris P."/>
            <person name="Lindquist E."/>
            <person name="Shapiro H."/>
            <person name="Lucas S.M."/>
            <person name="Grimwood J."/>
            <person name="Schmutz J."/>
            <person name="Cardol P."/>
            <person name="Cerutti H."/>
            <person name="Chanfreau G."/>
            <person name="Chen C.L."/>
            <person name="Cognat V."/>
            <person name="Croft M.T."/>
            <person name="Dent R."/>
            <person name="Dutcher S."/>
            <person name="Fernandez E."/>
            <person name="Fukuzawa H."/>
            <person name="Gonzalez-Ballester D."/>
            <person name="Gonzalez-Halphen D."/>
            <person name="Hallmann A."/>
            <person name="Hanikenne M."/>
            <person name="Hippler M."/>
            <person name="Inwood W."/>
            <person name="Jabbari K."/>
            <person name="Kalanon M."/>
            <person name="Kuras R."/>
            <person name="Lefebvre P.A."/>
            <person name="Lemaire S.D."/>
            <person name="Lobanov A.V."/>
            <person name="Lohr M."/>
            <person name="Manuell A."/>
            <person name="Meier I."/>
            <person name="Mets L."/>
            <person name="Mittag M."/>
            <person name="Mittelmeier T."/>
            <person name="Moroney J.V."/>
            <person name="Moseley J."/>
            <person name="Napoli C."/>
            <person name="Nedelcu A.M."/>
            <person name="Niyogi K."/>
            <person name="Novoselov S.V."/>
            <person name="Paulsen I.T."/>
            <person name="Pazour G."/>
            <person name="Purton S."/>
            <person name="Ral J.P."/>
            <person name="Riano-Pachon D.M."/>
            <person name="Riekhof W."/>
            <person name="Rymarquis L."/>
            <person name="Schroda M."/>
            <person name="Stern D."/>
            <person name="Umen J."/>
            <person name="Willows R."/>
            <person name="Wilson N."/>
            <person name="Zimmer S.L."/>
            <person name="Allmer J."/>
            <person name="Balk J."/>
            <person name="Bisova K."/>
            <person name="Chen C.J."/>
            <person name="Elias M."/>
            <person name="Gendler K."/>
            <person name="Hauser C."/>
            <person name="Lamb M.R."/>
            <person name="Ledford H."/>
            <person name="Long J.C."/>
            <person name="Minagawa J."/>
            <person name="Page M.D."/>
            <person name="Pan J."/>
            <person name="Pootakham W."/>
            <person name="Roje S."/>
            <person name="Rose A."/>
            <person name="Stahlberg E."/>
            <person name="Terauchi A.M."/>
            <person name="Yang P."/>
            <person name="Ball S."/>
            <person name="Bowler C."/>
            <person name="Dieckmann C.L."/>
            <person name="Gladyshev V.N."/>
            <person name="Green P."/>
            <person name="Jorgensen R."/>
            <person name="Mayfield S."/>
            <person name="Mueller-Roeber B."/>
            <person name="Rajamani S."/>
            <person name="Sayre R.T."/>
            <person name="Brokstein P."/>
            <person name="Dubchak I."/>
            <person name="Goodstein D."/>
            <person name="Hornick L."/>
            <person name="Huang Y.W."/>
            <person name="Jhaveri J."/>
            <person name="Luo Y."/>
            <person name="Martinez D."/>
            <person name="Ngau W.C."/>
            <person name="Otillar B."/>
            <person name="Poliakov A."/>
            <person name="Porter A."/>
            <person name="Szajkowski L."/>
            <person name="Werner G."/>
            <person name="Zhou K."/>
            <person name="Grigoriev I.V."/>
            <person name="Rokhsar D.S."/>
            <person name="Grossman A.R."/>
        </authorList>
    </citation>
    <scope>NUCLEOTIDE SEQUENCE [LARGE SCALE GENOMIC DNA]</scope>
    <source>
        <strain evidence="5">CC-503</strain>
    </source>
</reference>
<feature type="compositionally biased region" description="Low complexity" evidence="1">
    <location>
        <begin position="488"/>
        <end position="498"/>
    </location>
</feature>
<dbReference type="KEGG" id="cre:CHLRE_14g611650v5"/>
<keyword evidence="2" id="KW-0472">Membrane</keyword>
<evidence type="ECO:0000256" key="2">
    <source>
        <dbReference type="SAM" id="Phobius"/>
    </source>
</evidence>
<dbReference type="GeneID" id="5724520"/>
<evidence type="ECO:0000259" key="3">
    <source>
        <dbReference type="PROSITE" id="PS51387"/>
    </source>
</evidence>
<keyword evidence="5" id="KW-1185">Reference proteome</keyword>
<dbReference type="PROSITE" id="PS51387">
    <property type="entry name" value="FAD_PCMH"/>
    <property type="match status" value="1"/>
</dbReference>
<dbReference type="GO" id="GO:0016491">
    <property type="term" value="F:oxidoreductase activity"/>
    <property type="evidence" value="ECO:0000318"/>
    <property type="project" value="GO_Central"/>
</dbReference>
<gene>
    <name evidence="4" type="ORF">CHLRE_14g611650v5</name>
</gene>
<feature type="transmembrane region" description="Helical" evidence="2">
    <location>
        <begin position="42"/>
        <end position="62"/>
    </location>
</feature>
<dbReference type="Gramene" id="PNW72918">
    <property type="protein sequence ID" value="PNW72918"/>
    <property type="gene ID" value="CHLRE_14g611650v5"/>
</dbReference>
<dbReference type="Pfam" id="PF01565">
    <property type="entry name" value="FAD_binding_4"/>
    <property type="match status" value="1"/>
</dbReference>
<sequence length="902" mass="92805">MTARRRAGPLVQGGGGVAGAAAAVAAVAAAPARVSGGGRRRLASVVAAAAVLAAAGCVLVLLSAPPTHGFVPIDLSNFQSEYACDNSTVRIVRPRTVADVSAAVLAHERVMAVGGGWGWNPRFFCASNGTAPPSGDGYNASSAASSSPTATPLAGGVANIVMETVRPLIIQVDETDETVLVDAGVRTIDLLRFLAAYVTPTAPSGWTLPAFPWFVFQTLGGAVSTGTHGSSLEHKSLSSQAVAFHVVLANGSHVELSDASHPFLMRAFRVSVGKLGVITHIRFRIIREMPVTRTLHSLPASAFLTLLAQAQAAWNAAANTTTTTANSTNSTIDVGLAGWLRGHDDSEWFWVPQRHEFLAVTYTRGDVANATERLKVLSAYARGGGADATTAYNTSLALLEAAAAERAAGKGPAFSIDDFPLLSNVTFDPAAGNLSSAALPVLQKLNDTVINAPWQQLAAAAAATSSGGSAAAASALGLPTAPAANANANAKASGGAPSVTAQAGPVDSGGSGAGSSKQEQTVSLFSATGDAQDVLPRPLRRAGRIAALGSGNTTRSSGAAAAAAAASSNATAPVAALVAAAVAADGEGAVYGSGWAIPQRSPPTVFYGLTGMADAYIDISRSGVYSIAANGTREALSSYLYQPEAILDVNIRRVNFDQYEVAIPITSVGDCWSGLLDLLYGPDNIDGDNPKYNGTASVHSLPARLNASAAAGNASASAASFFAANGRPDYGFRSNPLIRMTGVEAALLSNTYDVPHFWLNIEDYLYYNRLGRRSNAVFKAVMGFLRSDPRCGSGGLSGGGARLHWGKAGWPDTGCWHGDREFPGTWCDFGCAVRELDPAGRFTDSTGGSGTNGTLWNWRGVDLGRCCVPGVGFNKSMPGCACRVTHARGAATCPPPPYYTYR</sequence>
<dbReference type="EMBL" id="CM008975">
    <property type="protein sequence ID" value="PNW72918.1"/>
    <property type="molecule type" value="Genomic_DNA"/>
</dbReference>
<dbReference type="InterPro" id="IPR036318">
    <property type="entry name" value="FAD-bd_PCMH-like_sf"/>
</dbReference>
<name>A0A2K3CXC1_CHLRE</name>
<dbReference type="InterPro" id="IPR006094">
    <property type="entry name" value="Oxid_FAD_bind_N"/>
</dbReference>
<proteinExistence type="predicted"/>
<feature type="domain" description="FAD-binding PCMH-type" evidence="3">
    <location>
        <begin position="84"/>
        <end position="288"/>
    </location>
</feature>
<dbReference type="InterPro" id="IPR010031">
    <property type="entry name" value="FAD_lactone_oxidase-like"/>
</dbReference>
<accession>A0A2K3CXC1</accession>
<dbReference type="PANTHER" id="PTHR43762:SF5">
    <property type="entry name" value="FAD-BINDING PCMH-TYPE DOMAIN-CONTAINING PROTEIN"/>
    <property type="match status" value="1"/>
</dbReference>
<dbReference type="GO" id="GO:0016899">
    <property type="term" value="F:oxidoreductase activity, acting on the CH-OH group of donors, oxygen as acceptor"/>
    <property type="evidence" value="ECO:0007669"/>
    <property type="project" value="InterPro"/>
</dbReference>
<evidence type="ECO:0000313" key="5">
    <source>
        <dbReference type="Proteomes" id="UP000006906"/>
    </source>
</evidence>
<dbReference type="RefSeq" id="XP_042916671.1">
    <property type="nucleotide sequence ID" value="XM_043069998.1"/>
</dbReference>
<dbReference type="Proteomes" id="UP000006906">
    <property type="component" value="Chromosome 14"/>
</dbReference>
<dbReference type="Gene3D" id="3.30.465.10">
    <property type="match status" value="1"/>
</dbReference>
<evidence type="ECO:0000256" key="1">
    <source>
        <dbReference type="SAM" id="MobiDB-lite"/>
    </source>
</evidence>
<dbReference type="ExpressionAtlas" id="A0A2K3CXC1">
    <property type="expression patterns" value="baseline and differential"/>
</dbReference>
<dbReference type="PANTHER" id="PTHR43762">
    <property type="entry name" value="L-GULONOLACTONE OXIDASE"/>
    <property type="match status" value="1"/>
</dbReference>
<dbReference type="OrthoDB" id="610608at2759"/>
<dbReference type="InParanoid" id="A0A2K3CXC1"/>
<feature type="region of interest" description="Disordered" evidence="1">
    <location>
        <begin position="488"/>
        <end position="520"/>
    </location>
</feature>
<feature type="transmembrane region" description="Helical" evidence="2">
    <location>
        <begin position="12"/>
        <end position="30"/>
    </location>
</feature>
<keyword evidence="2" id="KW-0812">Transmembrane</keyword>
<protein>
    <recommendedName>
        <fullName evidence="3">FAD-binding PCMH-type domain-containing protein</fullName>
    </recommendedName>
</protein>
<dbReference type="PaxDb" id="3055-EDO99021"/>
<organism evidence="4 5">
    <name type="scientific">Chlamydomonas reinhardtii</name>
    <name type="common">Chlamydomonas smithii</name>
    <dbReference type="NCBI Taxonomy" id="3055"/>
    <lineage>
        <taxon>Eukaryota</taxon>
        <taxon>Viridiplantae</taxon>
        <taxon>Chlorophyta</taxon>
        <taxon>core chlorophytes</taxon>
        <taxon>Chlorophyceae</taxon>
        <taxon>CS clade</taxon>
        <taxon>Chlamydomonadales</taxon>
        <taxon>Chlamydomonadaceae</taxon>
        <taxon>Chlamydomonas</taxon>
    </lineage>
</organism>
<dbReference type="AlphaFoldDB" id="A0A2K3CXC1"/>
<dbReference type="STRING" id="3055.A0A2K3CXC1"/>